<dbReference type="KEGG" id="gtr:GLOTRDRAFT_130764"/>
<name>S7Q0I0_GLOTA</name>
<accession>S7Q0I0</accession>
<dbReference type="GeneID" id="19302159"/>
<dbReference type="RefSeq" id="XP_007867772.1">
    <property type="nucleotide sequence ID" value="XM_007869581.1"/>
</dbReference>
<dbReference type="Proteomes" id="UP000030669">
    <property type="component" value="Unassembled WGS sequence"/>
</dbReference>
<proteinExistence type="predicted"/>
<dbReference type="HOGENOM" id="CLU_133379_0_0_1"/>
<dbReference type="EMBL" id="KB469305">
    <property type="protein sequence ID" value="EPQ53426.1"/>
    <property type="molecule type" value="Genomic_DNA"/>
</dbReference>
<organism evidence="2 3">
    <name type="scientific">Gloeophyllum trabeum (strain ATCC 11539 / FP-39264 / Madison 617)</name>
    <name type="common">Brown rot fungus</name>
    <dbReference type="NCBI Taxonomy" id="670483"/>
    <lineage>
        <taxon>Eukaryota</taxon>
        <taxon>Fungi</taxon>
        <taxon>Dikarya</taxon>
        <taxon>Basidiomycota</taxon>
        <taxon>Agaricomycotina</taxon>
        <taxon>Agaricomycetes</taxon>
        <taxon>Gloeophyllales</taxon>
        <taxon>Gloeophyllaceae</taxon>
        <taxon>Gloeophyllum</taxon>
    </lineage>
</organism>
<dbReference type="AlphaFoldDB" id="S7Q0I0"/>
<evidence type="ECO:0000313" key="2">
    <source>
        <dbReference type="EMBL" id="EPQ53426.1"/>
    </source>
</evidence>
<feature type="region of interest" description="Disordered" evidence="1">
    <location>
        <begin position="1"/>
        <end position="20"/>
    </location>
</feature>
<evidence type="ECO:0000256" key="1">
    <source>
        <dbReference type="SAM" id="MobiDB-lite"/>
    </source>
</evidence>
<evidence type="ECO:0000313" key="3">
    <source>
        <dbReference type="Proteomes" id="UP000030669"/>
    </source>
</evidence>
<protein>
    <submittedName>
        <fullName evidence="2">Uncharacterized protein</fullName>
    </submittedName>
</protein>
<reference evidence="2 3" key="1">
    <citation type="journal article" date="2012" name="Science">
        <title>The Paleozoic origin of enzymatic lignin decomposition reconstructed from 31 fungal genomes.</title>
        <authorList>
            <person name="Floudas D."/>
            <person name="Binder M."/>
            <person name="Riley R."/>
            <person name="Barry K."/>
            <person name="Blanchette R.A."/>
            <person name="Henrissat B."/>
            <person name="Martinez A.T."/>
            <person name="Otillar R."/>
            <person name="Spatafora J.W."/>
            <person name="Yadav J.S."/>
            <person name="Aerts A."/>
            <person name="Benoit I."/>
            <person name="Boyd A."/>
            <person name="Carlson A."/>
            <person name="Copeland A."/>
            <person name="Coutinho P.M."/>
            <person name="de Vries R.P."/>
            <person name="Ferreira P."/>
            <person name="Findley K."/>
            <person name="Foster B."/>
            <person name="Gaskell J."/>
            <person name="Glotzer D."/>
            <person name="Gorecki P."/>
            <person name="Heitman J."/>
            <person name="Hesse C."/>
            <person name="Hori C."/>
            <person name="Igarashi K."/>
            <person name="Jurgens J.A."/>
            <person name="Kallen N."/>
            <person name="Kersten P."/>
            <person name="Kohler A."/>
            <person name="Kuees U."/>
            <person name="Kumar T.K.A."/>
            <person name="Kuo A."/>
            <person name="LaButti K."/>
            <person name="Larrondo L.F."/>
            <person name="Lindquist E."/>
            <person name="Ling A."/>
            <person name="Lombard V."/>
            <person name="Lucas S."/>
            <person name="Lundell T."/>
            <person name="Martin R."/>
            <person name="McLaughlin D.J."/>
            <person name="Morgenstern I."/>
            <person name="Morin E."/>
            <person name="Murat C."/>
            <person name="Nagy L.G."/>
            <person name="Nolan M."/>
            <person name="Ohm R.A."/>
            <person name="Patyshakuliyeva A."/>
            <person name="Rokas A."/>
            <person name="Ruiz-Duenas F.J."/>
            <person name="Sabat G."/>
            <person name="Salamov A."/>
            <person name="Samejima M."/>
            <person name="Schmutz J."/>
            <person name="Slot J.C."/>
            <person name="St John F."/>
            <person name="Stenlid J."/>
            <person name="Sun H."/>
            <person name="Sun S."/>
            <person name="Syed K."/>
            <person name="Tsang A."/>
            <person name="Wiebenga A."/>
            <person name="Young D."/>
            <person name="Pisabarro A."/>
            <person name="Eastwood D.C."/>
            <person name="Martin F."/>
            <person name="Cullen D."/>
            <person name="Grigoriev I.V."/>
            <person name="Hibbett D.S."/>
        </authorList>
    </citation>
    <scope>NUCLEOTIDE SEQUENCE [LARGE SCALE GENOMIC DNA]</scope>
    <source>
        <strain evidence="2 3">ATCC 11539</strain>
    </source>
</reference>
<dbReference type="OrthoDB" id="3264031at2759"/>
<gene>
    <name evidence="2" type="ORF">GLOTRDRAFT_130764</name>
</gene>
<keyword evidence="3" id="KW-1185">Reference proteome</keyword>
<sequence>MSTLQTVAAPRDTTSEPAQKPRHVRTVERWIVGGIIITYEEAVAWANRLRATRGDFPLEATRIDYYQVLVEIQERVLKLRGRGAMYWGYRIKDTVMRTHMMIMTRYESARVPVVNGVPTLTPAQKRLGPVERMAQRTLKEQEQVQYVGYNAYPSNTPPYSYYTLPQACNNKATVSKCSAFAGYDPAFTT</sequence>